<protein>
    <submittedName>
        <fullName evidence="1">Glycosyltransferase 87 family protein</fullName>
    </submittedName>
</protein>
<proteinExistence type="predicted"/>
<reference evidence="1" key="1">
    <citation type="submission" date="2022-10" db="EMBL/GenBank/DDBJ databases">
        <title>Rhodococcus ferula Z13 complete genome.</title>
        <authorList>
            <person name="Long X."/>
            <person name="Zang M."/>
        </authorList>
    </citation>
    <scope>NUCLEOTIDE SEQUENCE</scope>
    <source>
        <strain evidence="1">Z13</strain>
    </source>
</reference>
<dbReference type="EMBL" id="CP107551">
    <property type="protein sequence ID" value="UYP18940.1"/>
    <property type="molecule type" value="Genomic_DNA"/>
</dbReference>
<keyword evidence="2" id="KW-1185">Reference proteome</keyword>
<name>A0ACD4DG72_9NOCA</name>
<evidence type="ECO:0000313" key="2">
    <source>
        <dbReference type="Proteomes" id="UP001156484"/>
    </source>
</evidence>
<organism evidence="1 2">
    <name type="scientific">Rhodococcus sacchari</name>
    <dbReference type="NCBI Taxonomy" id="2962047"/>
    <lineage>
        <taxon>Bacteria</taxon>
        <taxon>Bacillati</taxon>
        <taxon>Actinomycetota</taxon>
        <taxon>Actinomycetes</taxon>
        <taxon>Mycobacteriales</taxon>
        <taxon>Nocardiaceae</taxon>
        <taxon>Rhodococcus</taxon>
    </lineage>
</organism>
<accession>A0ACD4DG72</accession>
<gene>
    <name evidence="1" type="ORF">OED52_20300</name>
</gene>
<sequence length="500" mass="54808">MRTSPRTVSLVAVLTCAVMLLLGWLNKARCAGGPFDAEGRTLRFEEIKDAHVCYSDIQQLWIGRGINLHVFPFIDGGITDTGALTGGTVEYPVLSGVLMWIGALGAHNDTEFLLHSALLLAPFGLVTAWLLARMAGWAALLWSATPPLVLYAFLNWDLSVVAVTVAAFAVMTVQRWSLRTRGVIAAALLAVGFCLKLYPGLFVLPLIAYVFTGGETPERRRDVSGALAVAGTAAVVAAAINAPFALLGYEGWRASFVFQQNREADGTSNSIWYWGLRPLLGGYQEYENTQEFIDLVAVLSPALVAASLVLALCLGWRRYLREGVYPWLGTGAAMLCGFLLFHKVHSPQYTLWLLPLLILLRVPWGLVAAYLVADLAIGIGIFRWFAATAGMTDETLPLVLVHVGVWGRAILSIVLFFVFLRSSPRDPWRRTEKTDDSRRPTIPEGVRRPTSGWSMQCPNGWSIRYSKVPGSASNRCAGPTPRGWWPPRTIPTRSSRGPRP</sequence>
<evidence type="ECO:0000313" key="1">
    <source>
        <dbReference type="EMBL" id="UYP18940.1"/>
    </source>
</evidence>
<dbReference type="Proteomes" id="UP001156484">
    <property type="component" value="Chromosome"/>
</dbReference>